<organism evidence="14">
    <name type="scientific">Photinus pyralis</name>
    <name type="common">Common eastern firefly</name>
    <name type="synonym">Lampyris pyralis</name>
    <dbReference type="NCBI Taxonomy" id="7054"/>
    <lineage>
        <taxon>Eukaryota</taxon>
        <taxon>Metazoa</taxon>
        <taxon>Ecdysozoa</taxon>
        <taxon>Arthropoda</taxon>
        <taxon>Hexapoda</taxon>
        <taxon>Insecta</taxon>
        <taxon>Pterygota</taxon>
        <taxon>Neoptera</taxon>
        <taxon>Endopterygota</taxon>
        <taxon>Coleoptera</taxon>
        <taxon>Polyphaga</taxon>
        <taxon>Elateriformia</taxon>
        <taxon>Elateroidea</taxon>
        <taxon>Lampyridae</taxon>
        <taxon>Lampyrinae</taxon>
        <taxon>Photinus</taxon>
    </lineage>
</organism>
<dbReference type="PRINTS" id="PR00080">
    <property type="entry name" value="SDRFAMILY"/>
</dbReference>
<dbReference type="SUPFAM" id="SSF51735">
    <property type="entry name" value="NAD(P)-binding Rossmann-fold domains"/>
    <property type="match status" value="1"/>
</dbReference>
<evidence type="ECO:0000256" key="6">
    <source>
        <dbReference type="ARBA" id="ARBA00023002"/>
    </source>
</evidence>
<evidence type="ECO:0000256" key="9">
    <source>
        <dbReference type="ARBA" id="ARBA00059620"/>
    </source>
</evidence>
<reference evidence="14" key="1">
    <citation type="journal article" date="2016" name="Sci. Rep.">
        <title>Molecular characterization of firefly nuptial gifts: a multi-omics approach sheds light on postcopulatory sexual selection.</title>
        <authorList>
            <person name="Al-Wathiqui N."/>
            <person name="Fallon T.R."/>
            <person name="South A."/>
            <person name="Weng J.K."/>
            <person name="Lewis S.M."/>
        </authorList>
    </citation>
    <scope>NUCLEOTIDE SEQUENCE</scope>
</reference>
<keyword evidence="5 13" id="KW-1133">Transmembrane helix</keyword>
<evidence type="ECO:0000256" key="11">
    <source>
        <dbReference type="ARBA" id="ARBA00082544"/>
    </source>
</evidence>
<evidence type="ECO:0000256" key="3">
    <source>
        <dbReference type="ARBA" id="ARBA00022692"/>
    </source>
</evidence>
<proteinExistence type="inferred from homology"/>
<feature type="transmembrane region" description="Helical" evidence="13">
    <location>
        <begin position="36"/>
        <end position="55"/>
    </location>
</feature>
<evidence type="ECO:0000256" key="10">
    <source>
        <dbReference type="ARBA" id="ARBA00068717"/>
    </source>
</evidence>
<sequence>MTTVIINKKSGEKPITSHHETAATQARALLQLMADFIVLIFHVLWLVILGTYRLFSPGPKKSVQGEKVLITGAGHGIGRELALQYASLGATVIGWDVNGAILNETIEEIAKMNYPKAYSYTCNVTNREEVMKTAGKVQNDIGSVTILVNNAGIMPCHPFLEHSAEEIERVMNLNIMAHFWTLQAFLPDMIKHNHGHIVAVSSVAGQAGQLNIVPYSASKFAVRGAMEALHVELRSRPGNKIRLTTVYPYMVNTGLCKQPVIRFKSFLPLVNPEAAAKHIIDAQRRDIIEVTIPEFLLSLGCFLRMFPSKVLFLAMDFIGSYLESDKI</sequence>
<protein>
    <recommendedName>
        <fullName evidence="10">Short-chain dehydrogenase/reductase 3</fullName>
    </recommendedName>
    <alternativeName>
        <fullName evidence="11">Retinal short-chain dehydrogenase/reductase 1</fullName>
    </alternativeName>
</protein>
<evidence type="ECO:0000256" key="4">
    <source>
        <dbReference type="ARBA" id="ARBA00022857"/>
    </source>
</evidence>
<dbReference type="FunFam" id="3.40.50.720:FF:000131">
    <property type="entry name" value="Short-chain dehydrogenase/reductase 3"/>
    <property type="match status" value="1"/>
</dbReference>
<dbReference type="GO" id="GO:0016020">
    <property type="term" value="C:membrane"/>
    <property type="evidence" value="ECO:0007669"/>
    <property type="project" value="UniProtKB-SubCell"/>
</dbReference>
<comment type="subcellular location">
    <subcellularLocation>
        <location evidence="1">Membrane</location>
        <topology evidence="1">Multi-pass membrane protein</topology>
    </subcellularLocation>
</comment>
<comment type="function">
    <text evidence="9">Catalyzes the reduction of all-trans-retinal to all-trans-retinol in the presence of NADPH.</text>
</comment>
<comment type="similarity">
    <text evidence="2 12">Belongs to the short-chain dehydrogenases/reductases (SDR) family.</text>
</comment>
<name>A0A1Y1N692_PHOPY</name>
<dbReference type="GO" id="GO:0052650">
    <property type="term" value="F:all-trans-retinol dehydrogenase (NADP+) activity"/>
    <property type="evidence" value="ECO:0007669"/>
    <property type="project" value="UniProtKB-ARBA"/>
</dbReference>
<keyword evidence="3 13" id="KW-0812">Transmembrane</keyword>
<evidence type="ECO:0000256" key="12">
    <source>
        <dbReference type="RuleBase" id="RU000363"/>
    </source>
</evidence>
<dbReference type="Pfam" id="PF00106">
    <property type="entry name" value="adh_short"/>
    <property type="match status" value="1"/>
</dbReference>
<evidence type="ECO:0000256" key="7">
    <source>
        <dbReference type="ARBA" id="ARBA00023098"/>
    </source>
</evidence>
<dbReference type="CDD" id="cd05339">
    <property type="entry name" value="17beta-HSDXI-like_SDR_c"/>
    <property type="match status" value="1"/>
</dbReference>
<evidence type="ECO:0000256" key="5">
    <source>
        <dbReference type="ARBA" id="ARBA00022989"/>
    </source>
</evidence>
<evidence type="ECO:0000256" key="1">
    <source>
        <dbReference type="ARBA" id="ARBA00004141"/>
    </source>
</evidence>
<evidence type="ECO:0000313" key="14">
    <source>
        <dbReference type="EMBL" id="JAV92420.1"/>
    </source>
</evidence>
<dbReference type="AlphaFoldDB" id="A0A1Y1N692"/>
<dbReference type="PRINTS" id="PR00081">
    <property type="entry name" value="GDHRDH"/>
</dbReference>
<dbReference type="PANTHER" id="PTHR24322:SF736">
    <property type="entry name" value="RETINOL DEHYDROGENASE 10"/>
    <property type="match status" value="1"/>
</dbReference>
<keyword evidence="7" id="KW-0443">Lipid metabolism</keyword>
<keyword evidence="6" id="KW-0560">Oxidoreductase</keyword>
<dbReference type="PANTHER" id="PTHR24322">
    <property type="entry name" value="PKSB"/>
    <property type="match status" value="1"/>
</dbReference>
<keyword evidence="8 13" id="KW-0472">Membrane</keyword>
<keyword evidence="4" id="KW-0521">NADP</keyword>
<evidence type="ECO:0000256" key="2">
    <source>
        <dbReference type="ARBA" id="ARBA00006484"/>
    </source>
</evidence>
<accession>A0A1Y1N692</accession>
<evidence type="ECO:0000256" key="13">
    <source>
        <dbReference type="SAM" id="Phobius"/>
    </source>
</evidence>
<evidence type="ECO:0000256" key="8">
    <source>
        <dbReference type="ARBA" id="ARBA00023136"/>
    </source>
</evidence>
<dbReference type="EMBL" id="GEZM01013618">
    <property type="protein sequence ID" value="JAV92420.1"/>
    <property type="molecule type" value="Transcribed_RNA"/>
</dbReference>
<dbReference type="Gene3D" id="3.40.50.720">
    <property type="entry name" value="NAD(P)-binding Rossmann-like Domain"/>
    <property type="match status" value="1"/>
</dbReference>
<dbReference type="InterPro" id="IPR036291">
    <property type="entry name" value="NAD(P)-bd_dom_sf"/>
</dbReference>
<dbReference type="InterPro" id="IPR002347">
    <property type="entry name" value="SDR_fam"/>
</dbReference>
<dbReference type="GO" id="GO:0005811">
    <property type="term" value="C:lipid droplet"/>
    <property type="evidence" value="ECO:0007669"/>
    <property type="project" value="TreeGrafter"/>
</dbReference>